<feature type="transmembrane region" description="Helical" evidence="1">
    <location>
        <begin position="1635"/>
        <end position="1653"/>
    </location>
</feature>
<evidence type="ECO:0000313" key="2">
    <source>
        <dbReference type="EMBL" id="KDO27103.1"/>
    </source>
</evidence>
<evidence type="ECO:0000256" key="1">
    <source>
        <dbReference type="SAM" id="Phobius"/>
    </source>
</evidence>
<dbReference type="VEuPathDB" id="FungiDB:SPRG_07814"/>
<protein>
    <submittedName>
        <fullName evidence="2">Uncharacterized protein</fullName>
    </submittedName>
</protein>
<feature type="transmembrane region" description="Helical" evidence="1">
    <location>
        <begin position="571"/>
        <end position="594"/>
    </location>
</feature>
<organism evidence="2 3">
    <name type="scientific">Saprolegnia parasitica (strain CBS 223.65)</name>
    <dbReference type="NCBI Taxonomy" id="695850"/>
    <lineage>
        <taxon>Eukaryota</taxon>
        <taxon>Sar</taxon>
        <taxon>Stramenopiles</taxon>
        <taxon>Oomycota</taxon>
        <taxon>Saprolegniomycetes</taxon>
        <taxon>Saprolegniales</taxon>
        <taxon>Saprolegniaceae</taxon>
        <taxon>Saprolegnia</taxon>
    </lineage>
</organism>
<feature type="transmembrane region" description="Helical" evidence="1">
    <location>
        <begin position="870"/>
        <end position="890"/>
    </location>
</feature>
<dbReference type="OrthoDB" id="10391540at2759"/>
<keyword evidence="1" id="KW-0472">Membrane</keyword>
<dbReference type="EMBL" id="KK583219">
    <property type="protein sequence ID" value="KDO27103.1"/>
    <property type="molecule type" value="Genomic_DNA"/>
</dbReference>
<keyword evidence="3" id="KW-1185">Reference proteome</keyword>
<keyword evidence="1" id="KW-0812">Transmembrane</keyword>
<feature type="transmembrane region" description="Helical" evidence="1">
    <location>
        <begin position="1579"/>
        <end position="1599"/>
    </location>
</feature>
<reference evidence="2 3" key="1">
    <citation type="journal article" date="2013" name="PLoS Genet.">
        <title>Distinctive expansion of potential virulence genes in the genome of the oomycete fish pathogen Saprolegnia parasitica.</title>
        <authorList>
            <person name="Jiang R.H."/>
            <person name="de Bruijn I."/>
            <person name="Haas B.J."/>
            <person name="Belmonte R."/>
            <person name="Lobach L."/>
            <person name="Christie J."/>
            <person name="van den Ackerveken G."/>
            <person name="Bottin A."/>
            <person name="Bulone V."/>
            <person name="Diaz-Moreno S.M."/>
            <person name="Dumas B."/>
            <person name="Fan L."/>
            <person name="Gaulin E."/>
            <person name="Govers F."/>
            <person name="Grenville-Briggs L.J."/>
            <person name="Horner N.R."/>
            <person name="Levin J.Z."/>
            <person name="Mammella M."/>
            <person name="Meijer H.J."/>
            <person name="Morris P."/>
            <person name="Nusbaum C."/>
            <person name="Oome S."/>
            <person name="Phillips A.J."/>
            <person name="van Rooyen D."/>
            <person name="Rzeszutek E."/>
            <person name="Saraiva M."/>
            <person name="Secombes C.J."/>
            <person name="Seidl M.F."/>
            <person name="Snel B."/>
            <person name="Stassen J.H."/>
            <person name="Sykes S."/>
            <person name="Tripathy S."/>
            <person name="van den Berg H."/>
            <person name="Vega-Arreguin J.C."/>
            <person name="Wawra S."/>
            <person name="Young S.K."/>
            <person name="Zeng Q."/>
            <person name="Dieguez-Uribeondo J."/>
            <person name="Russ C."/>
            <person name="Tyler B.M."/>
            <person name="van West P."/>
        </authorList>
    </citation>
    <scope>NUCLEOTIDE SEQUENCE [LARGE SCALE GENOMIC DNA]</scope>
    <source>
        <strain evidence="2 3">CBS 223.65</strain>
    </source>
</reference>
<name>A0A067C9C5_SAPPC</name>
<dbReference type="OMA" id="ANNKAAC"/>
<feature type="transmembrane region" description="Helical" evidence="1">
    <location>
        <begin position="31"/>
        <end position="51"/>
    </location>
</feature>
<feature type="transmembrane region" description="Helical" evidence="1">
    <location>
        <begin position="1506"/>
        <end position="1528"/>
    </location>
</feature>
<evidence type="ECO:0000313" key="3">
    <source>
        <dbReference type="Proteomes" id="UP000030745"/>
    </source>
</evidence>
<dbReference type="GeneID" id="24130064"/>
<feature type="transmembrane region" description="Helical" evidence="1">
    <location>
        <begin position="1466"/>
        <end position="1486"/>
    </location>
</feature>
<feature type="transmembrane region" description="Helical" evidence="1">
    <location>
        <begin position="1548"/>
        <end position="1572"/>
    </location>
</feature>
<proteinExistence type="predicted"/>
<gene>
    <name evidence="2" type="ORF">SPRG_07814</name>
</gene>
<dbReference type="KEGG" id="spar:SPRG_07814"/>
<keyword evidence="1" id="KW-1133">Transmembrane helix</keyword>
<dbReference type="RefSeq" id="XP_012202196.1">
    <property type="nucleotide sequence ID" value="XM_012346806.1"/>
</dbReference>
<feature type="transmembrane region" description="Helical" evidence="1">
    <location>
        <begin position="743"/>
        <end position="760"/>
    </location>
</feature>
<sequence>MSRVGPRACTDSVRLAGPVLPTLVVTTRQRLVVGASLVYVAASLAAGVRYLQLLQPSFANDLWWAGYNVSGHQAFLIDLVNQFLVTQSNGALDILASSSVVAKTYTSVESNTSIYPSYIRRMLLGELTSIEYAVPHLRKLSTYWCMRMNVQHCWVDFNKTFEMAHTLLRQERCERNYRANAAVYLEAILRNQPWDAYLALWGGNGLRFNMATAANTTSVADELAYWRSHKFSRFELQWQRMQQSYTLKALDQVTGPWSSQSLFWMPLNDLYCGMIMNRSFVRGTSRHFGANISASLPSISLVAWQGIVVRPGITKSFYETIGPYISIDCMYIAPPPALLSALDFFQKMLRTGLEAPTNETVRYTKQLRDVSVHPWPRRWRNLTFHGGDPSCTSSTPSSFVQDQFGFFNDCTRVARFNLALTTAHLMWAAWVTARPPPSSICAYTTASHCATSMAAATSLQANLPPIPTALLSAILAAIDADTPRIMQFASSANGTMQLLTQALLPRSEDDDDDDDAWTFFGWCFLYDWATGAREVVSFRGDVSSMTLLSSAYESQAYVTSDARLQVATSHLYFVVLASSSVLVLLGFLLLVYAIHCGLRLQSGNVLMFNRLVGGVWLGRALMAFRGLTALVLQSASQLSLRRRDSHSFLVLSPRSWLDTAIVASEATWLSYSLHEFLLIGWPNAVAAYGPSASYVLWVVLCAIDVAVPVLPTAAIQRTCVGNDMDYGLVCSAGSLRVGSLERFLLLLALELLAAILPVVLGRRRRRQASAAHQSLLLPAVGQAFLVPLSTHDATIAVDKASCVLLGLLPFRWFGERYVFALRSWTLLRDTTSIGPAVLLEGHVPDAGSTRMVVAEDTPEPTRLLYRARRVVAAFGFLYVVSSIVSSVSFLEVSRVNLSNDFFWPNFNVTGHHAFFANWLNEQLVLLLNNQNIVLDDASINLFKSFATPTAYVSTVHNYGAWLQHNELSSIEASIAGLRVSDACNAPWIFTPYCYLDWKKTWPMAYSHQRQMRCQKMESNAAVYLESVLRNIDWATFEFCWGNAFETAFGLDLRQSSEGVEWLHAVSTERLSLHDEITLWGQHNLSTFQVQWQNYKRIGAINSYAIVNAFGISYPMTLLRIDGGFRIHRSTSYKMYWSLANDLDAITTNASRIGGRSLLRTSARFAFQNSSLQSVLSDAKVLNVPLSAGLTLLTQELGPFGMIDMVYVPVPALVSAAIRAILHATRVVIAMKATAQTDLLDIATLSASYPIPRVWGGPNYASYGGSPLCAEYSNSQPVGTAGFSSLPSFDLPCSSSSSAIARIIPTRQHYITSAVLSGVGFKNASQVDVPRLCVYDANNKAACSVYLNKTRTFLQRYLTSLDASAIEIGSVHASLLALDIHFMLYARFNKTSPLTLLRTPVLDSQDADFWFFGYMYLYDWVLGYREVLSFQGDAGRLTLLSDLQPALLQQVPTDLVTTNAAVYCRLAVTYVTCVMLLVATLASGYLVRARNRVEGLNMFELCRVGGIVWVGRPLLLLRSLTAVALLSTASIDLVRVGALSMFYTVATPWYKVALAATEVTWLSAIVTDIGLVVTQTYASYYVTLNSTLVWISVAMLTLVAPVTAQMTLARQCTIADMDFKVRCESGALGIGSASRFLQLVLLVVVWNAVSFLAVRRMVGPPPLLTVRSHLLSANARYLYNHTARTLGDVYYLDRASAAIDGILTFRRNDALLALDLKLWRVFMTPIAKTLPVGPCSDFVDAYPITY</sequence>
<feature type="transmembrane region" description="Helical" evidence="1">
    <location>
        <begin position="694"/>
        <end position="715"/>
    </location>
</feature>
<dbReference type="Proteomes" id="UP000030745">
    <property type="component" value="Unassembled WGS sequence"/>
</dbReference>
<accession>A0A067C9C5</accession>